<evidence type="ECO:0000259" key="5">
    <source>
        <dbReference type="Pfam" id="PF00501"/>
    </source>
</evidence>
<organism evidence="7 8">
    <name type="scientific">Penaeus vannamei</name>
    <name type="common">Whiteleg shrimp</name>
    <name type="synonym">Litopenaeus vannamei</name>
    <dbReference type="NCBI Taxonomy" id="6689"/>
    <lineage>
        <taxon>Eukaryota</taxon>
        <taxon>Metazoa</taxon>
        <taxon>Ecdysozoa</taxon>
        <taxon>Arthropoda</taxon>
        <taxon>Crustacea</taxon>
        <taxon>Multicrustacea</taxon>
        <taxon>Malacostraca</taxon>
        <taxon>Eumalacostraca</taxon>
        <taxon>Eucarida</taxon>
        <taxon>Decapoda</taxon>
        <taxon>Dendrobranchiata</taxon>
        <taxon>Penaeoidea</taxon>
        <taxon>Penaeidae</taxon>
        <taxon>Penaeus</taxon>
    </lineage>
</organism>
<dbReference type="PANTHER" id="PTHR24096:SF149">
    <property type="entry name" value="AMP-BINDING DOMAIN-CONTAINING PROTEIN-RELATED"/>
    <property type="match status" value="1"/>
</dbReference>
<evidence type="ECO:0008006" key="9">
    <source>
        <dbReference type="Google" id="ProtNLM"/>
    </source>
</evidence>
<evidence type="ECO:0000313" key="8">
    <source>
        <dbReference type="Proteomes" id="UP000283509"/>
    </source>
</evidence>
<feature type="domain" description="AMP-dependent synthetase/ligase" evidence="5">
    <location>
        <begin position="67"/>
        <end position="386"/>
    </location>
</feature>
<protein>
    <recommendedName>
        <fullName evidence="9">4-coumarate--CoA ligase 1</fullName>
    </recommendedName>
</protein>
<keyword evidence="4" id="KW-0576">Peroxisome</keyword>
<dbReference type="AlphaFoldDB" id="A0A423TLC4"/>
<comment type="subcellular location">
    <subcellularLocation>
        <location evidence="1">Peroxisome</location>
    </subcellularLocation>
</comment>
<dbReference type="PANTHER" id="PTHR24096">
    <property type="entry name" value="LONG-CHAIN-FATTY-ACID--COA LIGASE"/>
    <property type="match status" value="1"/>
</dbReference>
<keyword evidence="3" id="KW-0436">Ligase</keyword>
<proteinExistence type="inferred from homology"/>
<dbReference type="OrthoDB" id="10253869at2759"/>
<feature type="domain" description="AMP-binding enzyme C-terminal" evidence="6">
    <location>
        <begin position="437"/>
        <end position="513"/>
    </location>
</feature>
<dbReference type="InterPro" id="IPR020845">
    <property type="entry name" value="AMP-binding_CS"/>
</dbReference>
<evidence type="ECO:0000313" key="7">
    <source>
        <dbReference type="EMBL" id="ROT77252.1"/>
    </source>
</evidence>
<dbReference type="Gene3D" id="2.30.38.10">
    <property type="entry name" value="Luciferase, Domain 3"/>
    <property type="match status" value="1"/>
</dbReference>
<accession>A0A423TLC4</accession>
<dbReference type="Gene3D" id="3.40.50.980">
    <property type="match status" value="2"/>
</dbReference>
<dbReference type="STRING" id="6689.A0A423TLC4"/>
<gene>
    <name evidence="7" type="ORF">C7M84_004109</name>
</gene>
<dbReference type="InterPro" id="IPR000873">
    <property type="entry name" value="AMP-dep_synth/lig_dom"/>
</dbReference>
<reference evidence="7 8" key="2">
    <citation type="submission" date="2019-01" db="EMBL/GenBank/DDBJ databases">
        <title>The decoding of complex shrimp genome reveals the adaptation for benthos swimmer, frequently molting mechanism and breeding impact on genome.</title>
        <authorList>
            <person name="Sun Y."/>
            <person name="Gao Y."/>
            <person name="Yu Y."/>
        </authorList>
    </citation>
    <scope>NUCLEOTIDE SEQUENCE [LARGE SCALE GENOMIC DNA]</scope>
    <source>
        <tissue evidence="7">Muscle</tissue>
    </source>
</reference>
<dbReference type="EMBL" id="QCYY01001546">
    <property type="protein sequence ID" value="ROT77252.1"/>
    <property type="molecule type" value="Genomic_DNA"/>
</dbReference>
<comment type="caution">
    <text evidence="7">The sequence shown here is derived from an EMBL/GenBank/DDBJ whole genome shotgun (WGS) entry which is preliminary data.</text>
</comment>
<dbReference type="Proteomes" id="UP000283509">
    <property type="component" value="Unassembled WGS sequence"/>
</dbReference>
<dbReference type="CDD" id="cd05911">
    <property type="entry name" value="Firefly_Luc_like"/>
    <property type="match status" value="1"/>
</dbReference>
<dbReference type="Pfam" id="PF13193">
    <property type="entry name" value="AMP-binding_C"/>
    <property type="match status" value="1"/>
</dbReference>
<evidence type="ECO:0000256" key="4">
    <source>
        <dbReference type="ARBA" id="ARBA00023140"/>
    </source>
</evidence>
<dbReference type="FunFam" id="3.30.300.30:FF:000007">
    <property type="entry name" value="4-coumarate--CoA ligase 2"/>
    <property type="match status" value="1"/>
</dbReference>
<sequence length="526" mass="57596">MASQPTRSFATTGIQRRAAQSQIVGEDRGVCDAPSRTPWRPVPEGSIRAATYEGLLAGQMRTKWLLGDVLCILSPNTIHYPAVFLGATLNGGIVSLANPAYNADEFEHIVRNSGATWIAVGAGLEKTALEVAQRVGNIKEIFLFEGQVEGCSLFQELLDDTGDQYVPHTQVDPIKDVVVLPYSSGTTGLPKGVMVTHRNLAAAFMQFRDPRTLGLDGNDVMMLFLPFFHSLGFIMMFSSLINDYKAVMLPRFIPDLFLKVIQEHKVSCMAVVPPVVLFLAQSPAVDKYDLTSLRRMYCAAAPLSADVQEAVIKRLGGSLELCQGYGMTESVACISLCSQENKLGSIGQLSGYMELKIVDVETREPLGPNQEGEICINGPQITPGYYKNQKATDETFAADGWLKTGDVGYFDDEGFLYIVDRLKELIKYKGLQVAPAELEGLLLQHEDIIDAAVVGKKHDRYGELPTAFVVKKPGSQVTAEDVQHFIASKVSNHKHLHGGVVFMEAIPKNASGKILRKDIKKMAEQL</sequence>
<evidence type="ECO:0000256" key="2">
    <source>
        <dbReference type="ARBA" id="ARBA00006432"/>
    </source>
</evidence>
<dbReference type="PROSITE" id="PS00455">
    <property type="entry name" value="AMP_BINDING"/>
    <property type="match status" value="1"/>
</dbReference>
<dbReference type="InterPro" id="IPR045851">
    <property type="entry name" value="AMP-bd_C_sf"/>
</dbReference>
<evidence type="ECO:0000256" key="3">
    <source>
        <dbReference type="ARBA" id="ARBA00022598"/>
    </source>
</evidence>
<keyword evidence="8" id="KW-1185">Reference proteome</keyword>
<dbReference type="Gene3D" id="3.30.300.30">
    <property type="match status" value="1"/>
</dbReference>
<dbReference type="Pfam" id="PF00501">
    <property type="entry name" value="AMP-binding"/>
    <property type="match status" value="1"/>
</dbReference>
<name>A0A423TLC4_PENVA</name>
<dbReference type="GO" id="GO:0016405">
    <property type="term" value="F:CoA-ligase activity"/>
    <property type="evidence" value="ECO:0007669"/>
    <property type="project" value="TreeGrafter"/>
</dbReference>
<evidence type="ECO:0000256" key="1">
    <source>
        <dbReference type="ARBA" id="ARBA00004275"/>
    </source>
</evidence>
<dbReference type="SUPFAM" id="SSF56801">
    <property type="entry name" value="Acetyl-CoA synthetase-like"/>
    <property type="match status" value="1"/>
</dbReference>
<comment type="similarity">
    <text evidence="2">Belongs to the ATP-dependent AMP-binding enzyme family.</text>
</comment>
<reference evidence="7 8" key="1">
    <citation type="submission" date="2018-04" db="EMBL/GenBank/DDBJ databases">
        <authorList>
            <person name="Zhang X."/>
            <person name="Yuan J."/>
            <person name="Li F."/>
            <person name="Xiang J."/>
        </authorList>
    </citation>
    <scope>NUCLEOTIDE SEQUENCE [LARGE SCALE GENOMIC DNA]</scope>
    <source>
        <tissue evidence="7">Muscle</tissue>
    </source>
</reference>
<dbReference type="InterPro" id="IPR025110">
    <property type="entry name" value="AMP-bd_C"/>
</dbReference>
<evidence type="ECO:0000259" key="6">
    <source>
        <dbReference type="Pfam" id="PF13193"/>
    </source>
</evidence>
<dbReference type="GO" id="GO:0005777">
    <property type="term" value="C:peroxisome"/>
    <property type="evidence" value="ECO:0007669"/>
    <property type="project" value="UniProtKB-SubCell"/>
</dbReference>